<dbReference type="InterPro" id="IPR015927">
    <property type="entry name" value="Peptidase_S24_S26A/B/C"/>
</dbReference>
<dbReference type="Pfam" id="PF00717">
    <property type="entry name" value="Peptidase_S24"/>
    <property type="match status" value="1"/>
</dbReference>
<reference evidence="3" key="1">
    <citation type="submission" date="2015-08" db="EMBL/GenBank/DDBJ databases">
        <title>Vibrio galatheae sp. nov., a novel member of the Vibrionaceae family isolated from the Solomon Islands.</title>
        <authorList>
            <person name="Giubergia S."/>
            <person name="Machado H."/>
            <person name="Mateiu R.V."/>
            <person name="Gram L."/>
        </authorList>
    </citation>
    <scope>NUCLEOTIDE SEQUENCE [LARGE SCALE GENOMIC DNA]</scope>
    <source>
        <strain evidence="3">DSM 19134</strain>
    </source>
</reference>
<gene>
    <name evidence="2" type="ORF">AKJ31_20470</name>
</gene>
<dbReference type="InterPro" id="IPR036286">
    <property type="entry name" value="LexA/Signal_pep-like_sf"/>
</dbReference>
<organism evidence="2 3">
    <name type="scientific">Vibrio hepatarius</name>
    <dbReference type="NCBI Taxonomy" id="171383"/>
    <lineage>
        <taxon>Bacteria</taxon>
        <taxon>Pseudomonadati</taxon>
        <taxon>Pseudomonadota</taxon>
        <taxon>Gammaproteobacteria</taxon>
        <taxon>Vibrionales</taxon>
        <taxon>Vibrionaceae</taxon>
        <taxon>Vibrio</taxon>
        <taxon>Vibrio oreintalis group</taxon>
    </lineage>
</organism>
<dbReference type="EMBL" id="LHPI01000027">
    <property type="protein sequence ID" value="KOO05789.1"/>
    <property type="molecule type" value="Genomic_DNA"/>
</dbReference>
<evidence type="ECO:0000313" key="2">
    <source>
        <dbReference type="EMBL" id="KOO05789.1"/>
    </source>
</evidence>
<feature type="domain" description="Peptidase S24/S26A/S26B/S26C" evidence="1">
    <location>
        <begin position="14"/>
        <end position="117"/>
    </location>
</feature>
<dbReference type="Gene3D" id="2.10.109.10">
    <property type="entry name" value="Umud Fragment, subunit A"/>
    <property type="match status" value="1"/>
</dbReference>
<comment type="caution">
    <text evidence="2">The sequence shown here is derived from an EMBL/GenBank/DDBJ whole genome shotgun (WGS) entry which is preliminary data.</text>
</comment>
<dbReference type="PATRIC" id="fig|171383.3.peg.4183"/>
<evidence type="ECO:0000259" key="1">
    <source>
        <dbReference type="Pfam" id="PF00717"/>
    </source>
</evidence>
<dbReference type="PANTHER" id="PTHR33516:SF2">
    <property type="entry name" value="LEXA REPRESSOR-RELATED"/>
    <property type="match status" value="1"/>
</dbReference>
<dbReference type="InterPro" id="IPR039418">
    <property type="entry name" value="LexA-like"/>
</dbReference>
<dbReference type="SUPFAM" id="SSF51306">
    <property type="entry name" value="LexA/Signal peptidase"/>
    <property type="match status" value="1"/>
</dbReference>
<proteinExistence type="predicted"/>
<evidence type="ECO:0000313" key="3">
    <source>
        <dbReference type="Proteomes" id="UP000037530"/>
    </source>
</evidence>
<name>A0A0M0HUP6_9VIBR</name>
<dbReference type="PANTHER" id="PTHR33516">
    <property type="entry name" value="LEXA REPRESSOR"/>
    <property type="match status" value="1"/>
</dbReference>
<dbReference type="OrthoDB" id="9787787at2"/>
<dbReference type="AlphaFoldDB" id="A0A0M0HUP6"/>
<accession>A0A0M0HUP6</accession>
<sequence length="133" mass="14659">MKLIPLKPHAGIVGFESYADEHKMLDLSLDDFVERPSSSFLAIINGNSMEGVGLFDGDPVLVDRSLDAKTGDIVVAVLNGELTVKIIDIENRLLISASPQYRPVVIDELDEFTVEGVCSFSLRMFRPSHLLAR</sequence>
<dbReference type="Proteomes" id="UP000037530">
    <property type="component" value="Unassembled WGS sequence"/>
</dbReference>
<dbReference type="CDD" id="cd06529">
    <property type="entry name" value="S24_LexA-like"/>
    <property type="match status" value="1"/>
</dbReference>
<dbReference type="STRING" id="171383.AKJ31_20470"/>
<dbReference type="InterPro" id="IPR050077">
    <property type="entry name" value="LexA_repressor"/>
</dbReference>
<dbReference type="RefSeq" id="WP_053410890.1">
    <property type="nucleotide sequence ID" value="NZ_LHPI01000027.1"/>
</dbReference>
<keyword evidence="3" id="KW-1185">Reference proteome</keyword>
<protein>
    <submittedName>
        <fullName evidence="2">DNA polymerase V</fullName>
    </submittedName>
</protein>